<feature type="transmembrane region" description="Helical" evidence="11">
    <location>
        <begin position="16"/>
        <end position="35"/>
    </location>
</feature>
<evidence type="ECO:0000256" key="1">
    <source>
        <dbReference type="ARBA" id="ARBA00004117"/>
    </source>
</evidence>
<sequence length="573" mass="61285">MNGALEFLQKLGPARVAAMGAVAIALVGFFAFLILRVSQPNMAVMYSDLSVQDSAAIVKELDAQAITYELRQDGSQIMVPKDQMLRLRMRLAEKGIPSGGSVGYDIFDKSDALGTTSFVQNINRLRALEGELSRTIRAIDRIQAARVHLNIPDRQVFQRDKREPTASIVLKVRGQLEQQQIRSIQHLVASAIEGLKPNRVTVVDEGGRLLASGGEEDAQGLVSATLQERNAAYERRIEGQIESIVSSIVGQGRARVRVTAEMDYSRVTQTQDSFDPNGQVVRSTQTKEENSSNVQGDKQVTVANQVPGGTQDQNKDSSKEASNTSEETVNYEISKTSRVEVMEAGRVKKMSVAVLVDGVYTAANGAEPTYQPRPQADLDRIAALVRSAVGFDQNRGDQVEVVNLRFAEAPASLPLESQKQGLAGLFDFTKDDIMRLAELGVLFVMSLLVFFFGLRPLIKKVLGPEVVKTTILETTVTGAAGAAGAAGGQLALAGPDGQPAVGPDGQPIERGTLEDAAATALAGAGLIPADRLEQAKALGEMHATSIAKIGELITESPAEAAAIIRGWLAETAA</sequence>
<dbReference type="AlphaFoldDB" id="A0AAU7XB52"/>
<dbReference type="GO" id="GO:0009431">
    <property type="term" value="C:bacterial-type flagellum basal body, MS ring"/>
    <property type="evidence" value="ECO:0007669"/>
    <property type="project" value="InterPro"/>
</dbReference>
<dbReference type="PANTHER" id="PTHR30046">
    <property type="entry name" value="FLAGELLAR M-RING PROTEIN"/>
    <property type="match status" value="1"/>
</dbReference>
<dbReference type="GO" id="GO:0071973">
    <property type="term" value="P:bacterial-type flagellum-dependent cell motility"/>
    <property type="evidence" value="ECO:0007669"/>
    <property type="project" value="InterPro"/>
</dbReference>
<organism evidence="14">
    <name type="scientific">Methyloraptor flagellatus</name>
    <dbReference type="NCBI Taxonomy" id="3162530"/>
    <lineage>
        <taxon>Bacteria</taxon>
        <taxon>Pseudomonadati</taxon>
        <taxon>Pseudomonadota</taxon>
        <taxon>Alphaproteobacteria</taxon>
        <taxon>Hyphomicrobiales</taxon>
        <taxon>Ancalomicrobiaceae</taxon>
        <taxon>Methyloraptor</taxon>
    </lineage>
</organism>
<dbReference type="GO" id="GO:0003774">
    <property type="term" value="F:cytoskeletal motor activity"/>
    <property type="evidence" value="ECO:0007669"/>
    <property type="project" value="InterPro"/>
</dbReference>
<evidence type="ECO:0000259" key="13">
    <source>
        <dbReference type="Pfam" id="PF08345"/>
    </source>
</evidence>
<protein>
    <recommendedName>
        <fullName evidence="9">Flagellar M-ring protein</fullName>
    </recommendedName>
</protein>
<keyword evidence="6 11" id="KW-1133">Transmembrane helix</keyword>
<feature type="compositionally biased region" description="Polar residues" evidence="10">
    <location>
        <begin position="291"/>
        <end position="312"/>
    </location>
</feature>
<evidence type="ECO:0000256" key="5">
    <source>
        <dbReference type="ARBA" id="ARBA00022692"/>
    </source>
</evidence>
<accession>A0AAU7XB52</accession>
<keyword evidence="5 11" id="KW-0812">Transmembrane</keyword>
<evidence type="ECO:0000256" key="4">
    <source>
        <dbReference type="ARBA" id="ARBA00022475"/>
    </source>
</evidence>
<evidence type="ECO:0000259" key="12">
    <source>
        <dbReference type="Pfam" id="PF01514"/>
    </source>
</evidence>
<feature type="domain" description="Flagellar M-ring C-terminal" evidence="13">
    <location>
        <begin position="247"/>
        <end position="406"/>
    </location>
</feature>
<proteinExistence type="inferred from homology"/>
<comment type="function">
    <text evidence="9">The M ring may be actively involved in energy transduction.</text>
</comment>
<evidence type="ECO:0000256" key="2">
    <source>
        <dbReference type="ARBA" id="ARBA00004651"/>
    </source>
</evidence>
<keyword evidence="14" id="KW-0969">Cilium</keyword>
<evidence type="ECO:0000313" key="14">
    <source>
        <dbReference type="EMBL" id="XBY45004.1"/>
    </source>
</evidence>
<dbReference type="GO" id="GO:0005886">
    <property type="term" value="C:plasma membrane"/>
    <property type="evidence" value="ECO:0007669"/>
    <property type="project" value="UniProtKB-SubCell"/>
</dbReference>
<dbReference type="KEGG" id="mflg:ABS361_01490"/>
<dbReference type="InterPro" id="IPR045851">
    <property type="entry name" value="AMP-bd_C_sf"/>
</dbReference>
<dbReference type="EMBL" id="CP158568">
    <property type="protein sequence ID" value="XBY45004.1"/>
    <property type="molecule type" value="Genomic_DNA"/>
</dbReference>
<evidence type="ECO:0000256" key="7">
    <source>
        <dbReference type="ARBA" id="ARBA00023136"/>
    </source>
</evidence>
<dbReference type="InterPro" id="IPR006182">
    <property type="entry name" value="FliF_N_dom"/>
</dbReference>
<keyword evidence="14" id="KW-0282">Flagellum</keyword>
<dbReference type="Pfam" id="PF08345">
    <property type="entry name" value="YscJ_FliF_C"/>
    <property type="match status" value="1"/>
</dbReference>
<comment type="similarity">
    <text evidence="3 9">Belongs to the FliF family.</text>
</comment>
<dbReference type="RefSeq" id="WP_407050097.1">
    <property type="nucleotide sequence ID" value="NZ_CP158568.1"/>
</dbReference>
<comment type="subcellular location">
    <subcellularLocation>
        <location evidence="1 9">Bacterial flagellum basal body</location>
    </subcellularLocation>
    <subcellularLocation>
        <location evidence="2">Cell membrane</location>
        <topology evidence="2">Multi-pass membrane protein</topology>
    </subcellularLocation>
</comment>
<evidence type="ECO:0000256" key="11">
    <source>
        <dbReference type="SAM" id="Phobius"/>
    </source>
</evidence>
<evidence type="ECO:0000256" key="9">
    <source>
        <dbReference type="PIRNR" id="PIRNR004862"/>
    </source>
</evidence>
<keyword evidence="7 11" id="KW-0472">Membrane</keyword>
<dbReference type="Pfam" id="PF01514">
    <property type="entry name" value="YscJ_FliF"/>
    <property type="match status" value="1"/>
</dbReference>
<dbReference type="NCBIfam" id="TIGR00206">
    <property type="entry name" value="fliF"/>
    <property type="match status" value="1"/>
</dbReference>
<evidence type="ECO:0000256" key="3">
    <source>
        <dbReference type="ARBA" id="ARBA00007971"/>
    </source>
</evidence>
<keyword evidence="8 9" id="KW-0975">Bacterial flagellum</keyword>
<dbReference type="PIRSF" id="PIRSF004862">
    <property type="entry name" value="FliF"/>
    <property type="match status" value="1"/>
</dbReference>
<dbReference type="InterPro" id="IPR043427">
    <property type="entry name" value="YscJ/FliF"/>
</dbReference>
<keyword evidence="14" id="KW-0966">Cell projection</keyword>
<feature type="region of interest" description="Disordered" evidence="10">
    <location>
        <begin position="268"/>
        <end position="330"/>
    </location>
</feature>
<feature type="compositionally biased region" description="Polar residues" evidence="10">
    <location>
        <begin position="320"/>
        <end position="330"/>
    </location>
</feature>
<evidence type="ECO:0000256" key="6">
    <source>
        <dbReference type="ARBA" id="ARBA00022989"/>
    </source>
</evidence>
<dbReference type="PRINTS" id="PR01009">
    <property type="entry name" value="FLGMRINGFLIF"/>
</dbReference>
<reference evidence="14" key="1">
    <citation type="submission" date="2024-06" db="EMBL/GenBank/DDBJ databases">
        <title>Methylostella associata gen. nov., sp. nov., a novel Ancalomicrobiaceae-affiliated facultatively methylotrophic bacteria that feed on methanotrophs of the genus Methylococcus.</title>
        <authorList>
            <person name="Saltykova V."/>
            <person name="Danilova O.V."/>
            <person name="Oshkin I.Y."/>
            <person name="Belova S.E."/>
            <person name="Pimenov N.V."/>
            <person name="Dedysh S.N."/>
        </authorList>
    </citation>
    <scope>NUCLEOTIDE SEQUENCE</scope>
    <source>
        <strain evidence="14">S20</strain>
    </source>
</reference>
<feature type="compositionally biased region" description="Polar residues" evidence="10">
    <location>
        <begin position="268"/>
        <end position="284"/>
    </location>
</feature>
<dbReference type="Gene3D" id="3.30.300.30">
    <property type="match status" value="1"/>
</dbReference>
<feature type="domain" description="Flagellar M-ring N-terminal" evidence="12">
    <location>
        <begin position="38"/>
        <end position="211"/>
    </location>
</feature>
<evidence type="ECO:0000256" key="8">
    <source>
        <dbReference type="ARBA" id="ARBA00023143"/>
    </source>
</evidence>
<dbReference type="PANTHER" id="PTHR30046:SF0">
    <property type="entry name" value="FLAGELLAR M-RING PROTEIN"/>
    <property type="match status" value="1"/>
</dbReference>
<gene>
    <name evidence="14" type="primary">fliF</name>
    <name evidence="14" type="ORF">ABS361_01490</name>
</gene>
<dbReference type="InterPro" id="IPR000067">
    <property type="entry name" value="FlgMring_FliF"/>
</dbReference>
<name>A0AAU7XB52_9HYPH</name>
<evidence type="ECO:0000256" key="10">
    <source>
        <dbReference type="SAM" id="MobiDB-lite"/>
    </source>
</evidence>
<dbReference type="InterPro" id="IPR013556">
    <property type="entry name" value="Flag_M-ring_C"/>
</dbReference>
<feature type="transmembrane region" description="Helical" evidence="11">
    <location>
        <begin position="436"/>
        <end position="454"/>
    </location>
</feature>
<keyword evidence="4" id="KW-1003">Cell membrane</keyword>